<gene>
    <name evidence="2" type="ORF">OCV88_05550</name>
</gene>
<comment type="caution">
    <text evidence="2">The sequence shown here is derived from an EMBL/GenBank/DDBJ whole genome shotgun (WGS) entry which is preliminary data.</text>
</comment>
<evidence type="ECO:0000313" key="3">
    <source>
        <dbReference type="Proteomes" id="UP001652442"/>
    </source>
</evidence>
<sequence>MVQSIARYAVIRKTRKDVNILTGNYEAAYAIGILSNILQTLPDMELKSVTKLRQQLLEKLEGYQPGNQQEDVLIQMLREYKPSDQWDEDVEAMLKWGLEENRIWEL</sequence>
<dbReference type="InterPro" id="IPR038406">
    <property type="entry name" value="DUF3837_sf"/>
</dbReference>
<accession>A0ABT2TJV3</accession>
<keyword evidence="3" id="KW-1185">Reference proteome</keyword>
<protein>
    <submittedName>
        <fullName evidence="2">DUF3837 domain-containing protein</fullName>
    </submittedName>
</protein>
<name>A0ABT2TJV3_9FIRM</name>
<dbReference type="RefSeq" id="WP_158424586.1">
    <property type="nucleotide sequence ID" value="NZ_JAOQJQ010000002.1"/>
</dbReference>
<evidence type="ECO:0000313" key="2">
    <source>
        <dbReference type="EMBL" id="MCU6761804.1"/>
    </source>
</evidence>
<feature type="domain" description="DUF3837" evidence="1">
    <location>
        <begin position="1"/>
        <end position="100"/>
    </location>
</feature>
<proteinExistence type="predicted"/>
<organism evidence="2 3">
    <name type="scientific">Brotonthovivens ammoniilytica</name>
    <dbReference type="NCBI Taxonomy" id="2981725"/>
    <lineage>
        <taxon>Bacteria</taxon>
        <taxon>Bacillati</taxon>
        <taxon>Bacillota</taxon>
        <taxon>Clostridia</taxon>
        <taxon>Lachnospirales</taxon>
        <taxon>Lachnospiraceae</taxon>
        <taxon>Brotonthovivens</taxon>
    </lineage>
</organism>
<dbReference type="Proteomes" id="UP001652442">
    <property type="component" value="Unassembled WGS sequence"/>
</dbReference>
<dbReference type="Gene3D" id="1.20.58.1400">
    <property type="entry name" value="Domain of unknown function DUF3837"/>
    <property type="match status" value="1"/>
</dbReference>
<evidence type="ECO:0000259" key="1">
    <source>
        <dbReference type="Pfam" id="PF12939"/>
    </source>
</evidence>
<dbReference type="EMBL" id="JAOQJQ010000002">
    <property type="protein sequence ID" value="MCU6761804.1"/>
    <property type="molecule type" value="Genomic_DNA"/>
</dbReference>
<dbReference type="Pfam" id="PF12939">
    <property type="entry name" value="DUF3837"/>
    <property type="match status" value="1"/>
</dbReference>
<dbReference type="InterPro" id="IPR024212">
    <property type="entry name" value="DUF3837"/>
</dbReference>
<reference evidence="2 3" key="1">
    <citation type="journal article" date="2021" name="ISME Commun">
        <title>Automated analysis of genomic sequences facilitates high-throughput and comprehensive description of bacteria.</title>
        <authorList>
            <person name="Hitch T.C.A."/>
        </authorList>
    </citation>
    <scope>NUCLEOTIDE SEQUENCE [LARGE SCALE GENOMIC DNA]</scope>
    <source>
        <strain evidence="2 3">Sanger_109</strain>
    </source>
</reference>